<gene>
    <name evidence="3" type="ORF">D2U88_02815</name>
    <name evidence="4" type="ORF">FQ019_02795</name>
</gene>
<comment type="caution">
    <text evidence="3">The sequence shown here is derived from an EMBL/GenBank/DDBJ whole genome shotgun (WGS) entry which is preliminary data.</text>
</comment>
<dbReference type="RefSeq" id="WP_119638789.1">
    <property type="nucleotide sequence ID" value="NZ_QXFJ01000009.1"/>
</dbReference>
<evidence type="ECO:0000313" key="3">
    <source>
        <dbReference type="EMBL" id="RIV73094.1"/>
    </source>
</evidence>
<accession>A0A418NAZ1</accession>
<dbReference type="Proteomes" id="UP000284189">
    <property type="component" value="Unassembled WGS sequence"/>
</dbReference>
<evidence type="ECO:0000256" key="1">
    <source>
        <dbReference type="SAM" id="Coils"/>
    </source>
</evidence>
<keyword evidence="1" id="KW-0175">Coiled coil</keyword>
<evidence type="ECO:0000256" key="2">
    <source>
        <dbReference type="SAM" id="Phobius"/>
    </source>
</evidence>
<name>A0A418NAZ1_9FLAO</name>
<dbReference type="EMBL" id="VNWL01000008">
    <property type="protein sequence ID" value="TXK06900.1"/>
    <property type="molecule type" value="Genomic_DNA"/>
</dbReference>
<evidence type="ECO:0000313" key="5">
    <source>
        <dbReference type="Proteomes" id="UP000284189"/>
    </source>
</evidence>
<evidence type="ECO:0000313" key="6">
    <source>
        <dbReference type="Proteomes" id="UP000321528"/>
    </source>
</evidence>
<feature type="transmembrane region" description="Helical" evidence="2">
    <location>
        <begin position="228"/>
        <end position="246"/>
    </location>
</feature>
<reference evidence="4 6" key="2">
    <citation type="submission" date="2019-07" db="EMBL/GenBank/DDBJ databases">
        <title>Draft genome of two Muricauda strains isolated from deep sea.</title>
        <authorList>
            <person name="Sun C."/>
        </authorList>
    </citation>
    <scope>NUCLEOTIDE SEQUENCE [LARGE SCALE GENOMIC DNA]</scope>
    <source>
        <strain evidence="4 6">NH166</strain>
    </source>
</reference>
<dbReference type="AlphaFoldDB" id="A0A418NAZ1"/>
<protein>
    <submittedName>
        <fullName evidence="3">Uncharacterized protein</fullName>
    </submittedName>
</protein>
<evidence type="ECO:0000313" key="4">
    <source>
        <dbReference type="EMBL" id="TXK06900.1"/>
    </source>
</evidence>
<dbReference type="Proteomes" id="UP000321528">
    <property type="component" value="Unassembled WGS sequence"/>
</dbReference>
<sequence length="247" mass="27707">MTDNKELYSALFDLEKELNSLKSAKQQIEEVIAIGNNVVKGFEVLNNNYSEYLSGLGDDYQSKLELLANTVAEIKTKQATFSEELKDISSSFIKKQSESNELNQKNLMLSTKSLIDELITSLNNTINSTTEVYQNQNQKINEQLDFYNSFVSKVEQLTTIIGSVDFPNRLDKLDNTVSAINIGIQNNQAKLDELNNSVRKELGETVSKINQGFENLEDHIKTKSRNTIIAVGIGIVLSLGILFKLLM</sequence>
<organism evidence="3 5">
    <name type="scientific">Flagellimonas aequoris</name>
    <dbReference type="NCBI Taxonomy" id="2306997"/>
    <lineage>
        <taxon>Bacteria</taxon>
        <taxon>Pseudomonadati</taxon>
        <taxon>Bacteroidota</taxon>
        <taxon>Flavobacteriia</taxon>
        <taxon>Flavobacteriales</taxon>
        <taxon>Flavobacteriaceae</taxon>
        <taxon>Flagellimonas</taxon>
    </lineage>
</organism>
<keyword evidence="2" id="KW-0812">Transmembrane</keyword>
<keyword evidence="6" id="KW-1185">Reference proteome</keyword>
<keyword evidence="2" id="KW-0472">Membrane</keyword>
<feature type="coiled-coil region" evidence="1">
    <location>
        <begin position="4"/>
        <end position="34"/>
    </location>
</feature>
<keyword evidence="2" id="KW-1133">Transmembrane helix</keyword>
<dbReference type="EMBL" id="QXFJ01000009">
    <property type="protein sequence ID" value="RIV73094.1"/>
    <property type="molecule type" value="Genomic_DNA"/>
</dbReference>
<reference evidence="3 5" key="1">
    <citation type="submission" date="2018-08" db="EMBL/GenBank/DDBJ databases">
        <title>Proposal of Muricauda 72 sp.nov. and Muricauda NH166 sp.nov., isolated from seawater.</title>
        <authorList>
            <person name="Cheng H."/>
            <person name="Wu Y.-H."/>
            <person name="Guo L.-L."/>
            <person name="Xu X.-W."/>
        </authorList>
    </citation>
    <scope>NUCLEOTIDE SEQUENCE [LARGE SCALE GENOMIC DNA]</scope>
    <source>
        <strain evidence="3 5">NH166</strain>
    </source>
</reference>
<proteinExistence type="predicted"/>